<keyword evidence="5" id="KW-0406">Ion transport</keyword>
<keyword evidence="7" id="KW-0139">CF(1)</keyword>
<evidence type="ECO:0000256" key="2">
    <source>
        <dbReference type="ARBA" id="ARBA00007681"/>
    </source>
</evidence>
<dbReference type="SUPFAM" id="SSF52943">
    <property type="entry name" value="ATP synthase (F1-ATPase), gamma subunit"/>
    <property type="match status" value="1"/>
</dbReference>
<evidence type="ECO:0000256" key="3">
    <source>
        <dbReference type="ARBA" id="ARBA00022448"/>
    </source>
</evidence>
<protein>
    <submittedName>
        <fullName evidence="9">Uncharacterized protein</fullName>
    </submittedName>
</protein>
<keyword evidence="4" id="KW-0375">Hydrogen ion transport</keyword>
<dbReference type="InterPro" id="IPR035968">
    <property type="entry name" value="ATP_synth_F1_ATPase_gsu"/>
</dbReference>
<evidence type="ECO:0000313" key="10">
    <source>
        <dbReference type="Proteomes" id="UP001589891"/>
    </source>
</evidence>
<keyword evidence="8" id="KW-0066">ATP synthesis</keyword>
<gene>
    <name evidence="9" type="ORF">ACFFGX_05865</name>
</gene>
<comment type="subcellular location">
    <subcellularLocation>
        <location evidence="1">Membrane</location>
        <topology evidence="1">Peripheral membrane protein</topology>
    </subcellularLocation>
</comment>
<dbReference type="Proteomes" id="UP001589891">
    <property type="component" value="Unassembled WGS sequence"/>
</dbReference>
<keyword evidence="3" id="KW-0813">Transport</keyword>
<organism evidence="9 10">
    <name type="scientific">Azorhizophilus paspali</name>
    <name type="common">Azotobacter paspali</name>
    <dbReference type="NCBI Taxonomy" id="69963"/>
    <lineage>
        <taxon>Bacteria</taxon>
        <taxon>Pseudomonadati</taxon>
        <taxon>Pseudomonadota</taxon>
        <taxon>Gammaproteobacteria</taxon>
        <taxon>Pseudomonadales</taxon>
        <taxon>Pseudomonadaceae</taxon>
        <taxon>Azorhizophilus</taxon>
    </lineage>
</organism>
<proteinExistence type="inferred from homology"/>
<accession>A0ABV6SHZ5</accession>
<comment type="similarity">
    <text evidence="2">Belongs to the ATPase gamma chain family.</text>
</comment>
<evidence type="ECO:0000256" key="7">
    <source>
        <dbReference type="ARBA" id="ARBA00023196"/>
    </source>
</evidence>
<evidence type="ECO:0000256" key="1">
    <source>
        <dbReference type="ARBA" id="ARBA00004170"/>
    </source>
</evidence>
<keyword evidence="6" id="KW-0472">Membrane</keyword>
<name>A0ABV6SHZ5_AZOPA</name>
<evidence type="ECO:0000256" key="6">
    <source>
        <dbReference type="ARBA" id="ARBA00023136"/>
    </source>
</evidence>
<evidence type="ECO:0000256" key="8">
    <source>
        <dbReference type="ARBA" id="ARBA00023310"/>
    </source>
</evidence>
<reference evidence="9 10" key="1">
    <citation type="submission" date="2024-09" db="EMBL/GenBank/DDBJ databases">
        <authorList>
            <person name="Sun Q."/>
            <person name="Mori K."/>
        </authorList>
    </citation>
    <scope>NUCLEOTIDE SEQUENCE [LARGE SCALE GENOMIC DNA]</scope>
    <source>
        <strain evidence="9 10">NCAIM B.01794</strain>
    </source>
</reference>
<evidence type="ECO:0000313" key="9">
    <source>
        <dbReference type="EMBL" id="MFC0709138.1"/>
    </source>
</evidence>
<evidence type="ECO:0000256" key="4">
    <source>
        <dbReference type="ARBA" id="ARBA00022781"/>
    </source>
</evidence>
<comment type="caution">
    <text evidence="9">The sequence shown here is derived from an EMBL/GenBank/DDBJ whole genome shotgun (WGS) entry which is preliminary data.</text>
</comment>
<keyword evidence="10" id="KW-1185">Reference proteome</keyword>
<dbReference type="EMBL" id="JBHLSS010000037">
    <property type="protein sequence ID" value="MFC0709138.1"/>
    <property type="molecule type" value="Genomic_DNA"/>
</dbReference>
<sequence>MQAMVATWGNVERRSADLLAEYRRVRRDEITDEIIELSAARL</sequence>
<dbReference type="RefSeq" id="WP_376943760.1">
    <property type="nucleotide sequence ID" value="NZ_CP171449.1"/>
</dbReference>
<evidence type="ECO:0000256" key="5">
    <source>
        <dbReference type="ARBA" id="ARBA00023065"/>
    </source>
</evidence>